<dbReference type="AlphaFoldDB" id="A0AA39MM56"/>
<gene>
    <name evidence="1" type="ORF">EV421DRAFT_1906429</name>
</gene>
<keyword evidence="2" id="KW-1185">Reference proteome</keyword>
<dbReference type="Proteomes" id="UP001175226">
    <property type="component" value="Unassembled WGS sequence"/>
</dbReference>
<evidence type="ECO:0000313" key="2">
    <source>
        <dbReference type="Proteomes" id="UP001175226"/>
    </source>
</evidence>
<reference evidence="1" key="1">
    <citation type="submission" date="2023-06" db="EMBL/GenBank/DDBJ databases">
        <authorList>
            <consortium name="Lawrence Berkeley National Laboratory"/>
            <person name="Ahrendt S."/>
            <person name="Sahu N."/>
            <person name="Indic B."/>
            <person name="Wong-Bajracharya J."/>
            <person name="Merenyi Z."/>
            <person name="Ke H.-M."/>
            <person name="Monk M."/>
            <person name="Kocsube S."/>
            <person name="Drula E."/>
            <person name="Lipzen A."/>
            <person name="Balint B."/>
            <person name="Henrissat B."/>
            <person name="Andreopoulos B."/>
            <person name="Martin F.M."/>
            <person name="Harder C.B."/>
            <person name="Rigling D."/>
            <person name="Ford K.L."/>
            <person name="Foster G.D."/>
            <person name="Pangilinan J."/>
            <person name="Papanicolaou A."/>
            <person name="Barry K."/>
            <person name="LaButti K."/>
            <person name="Viragh M."/>
            <person name="Koriabine M."/>
            <person name="Yan M."/>
            <person name="Riley R."/>
            <person name="Champramary S."/>
            <person name="Plett K.L."/>
            <person name="Tsai I.J."/>
            <person name="Slot J."/>
            <person name="Sipos G."/>
            <person name="Plett J."/>
            <person name="Nagy L.G."/>
            <person name="Grigoriev I.V."/>
        </authorList>
    </citation>
    <scope>NUCLEOTIDE SEQUENCE</scope>
    <source>
        <strain evidence="1">FPL87.14</strain>
    </source>
</reference>
<dbReference type="EMBL" id="JAUEPT010000041">
    <property type="protein sequence ID" value="KAK0438799.1"/>
    <property type="molecule type" value="Genomic_DNA"/>
</dbReference>
<accession>A0AA39MM56</accession>
<proteinExistence type="predicted"/>
<name>A0AA39MM56_9AGAR</name>
<sequence length="215" mass="24857">MVKTYLKRSPPPVLSIQTTDGYTESFKSFPPPLLLIVILSTCRNVLAQIWYEVVDHGVGKRKTRVHQTDWSEVEERVLERRQSLKMWPEIADPSSSSLLFPYTSNPSLLIIQRVFGTSPIIVRLVVDFAEVDGFGLVAAIDFFQFFVDFVFHFDPEQHHRPAISSNLRPRYYGKGNAKRWSRLHSTKFSSMYEIIGHITEIMFQMYGDHSFISLP</sequence>
<protein>
    <submittedName>
        <fullName evidence="1">Uncharacterized protein</fullName>
    </submittedName>
</protein>
<evidence type="ECO:0000313" key="1">
    <source>
        <dbReference type="EMBL" id="KAK0438799.1"/>
    </source>
</evidence>
<comment type="caution">
    <text evidence="1">The sequence shown here is derived from an EMBL/GenBank/DDBJ whole genome shotgun (WGS) entry which is preliminary data.</text>
</comment>
<organism evidence="1 2">
    <name type="scientific">Armillaria borealis</name>
    <dbReference type="NCBI Taxonomy" id="47425"/>
    <lineage>
        <taxon>Eukaryota</taxon>
        <taxon>Fungi</taxon>
        <taxon>Dikarya</taxon>
        <taxon>Basidiomycota</taxon>
        <taxon>Agaricomycotina</taxon>
        <taxon>Agaricomycetes</taxon>
        <taxon>Agaricomycetidae</taxon>
        <taxon>Agaricales</taxon>
        <taxon>Marasmiineae</taxon>
        <taxon>Physalacriaceae</taxon>
        <taxon>Armillaria</taxon>
    </lineage>
</organism>